<evidence type="ECO:0000313" key="3">
    <source>
        <dbReference type="Proteomes" id="UP000014060"/>
    </source>
</evidence>
<proteinExistence type="predicted"/>
<keyword evidence="1" id="KW-1133">Transmembrane helix</keyword>
<dbReference type="AlphaFoldDB" id="A0ABC9SP53"/>
<feature type="transmembrane region" description="Helical" evidence="1">
    <location>
        <begin position="37"/>
        <end position="53"/>
    </location>
</feature>
<organism evidence="2 3">
    <name type="scientific">Bacillus cereus TIAC219</name>
    <dbReference type="NCBI Taxonomy" id="718222"/>
    <lineage>
        <taxon>Bacteria</taxon>
        <taxon>Bacillati</taxon>
        <taxon>Bacillota</taxon>
        <taxon>Bacilli</taxon>
        <taxon>Bacillales</taxon>
        <taxon>Bacillaceae</taxon>
        <taxon>Bacillus</taxon>
        <taxon>Bacillus cereus group</taxon>
    </lineage>
</organism>
<dbReference type="EMBL" id="AHCJ01000115">
    <property type="protein sequence ID" value="EOQ55279.1"/>
    <property type="molecule type" value="Genomic_DNA"/>
</dbReference>
<sequence>MNWEAGLLFIWGMSNPLFLFIYLAFIHNPKKIKIPRYIILIIGLTWFVLLGRIV</sequence>
<protein>
    <submittedName>
        <fullName evidence="2">Uncharacterized protein</fullName>
    </submittedName>
</protein>
<keyword evidence="1" id="KW-0472">Membrane</keyword>
<evidence type="ECO:0000313" key="2">
    <source>
        <dbReference type="EMBL" id="EOQ55279.1"/>
    </source>
</evidence>
<name>A0ABC9SP53_BACCE</name>
<evidence type="ECO:0000256" key="1">
    <source>
        <dbReference type="SAM" id="Phobius"/>
    </source>
</evidence>
<dbReference type="Proteomes" id="UP000014060">
    <property type="component" value="Unassembled WGS sequence"/>
</dbReference>
<dbReference type="RefSeq" id="WP_002084247.1">
    <property type="nucleotide sequence ID" value="NZ_KB976025.1"/>
</dbReference>
<feature type="transmembrane region" description="Helical" evidence="1">
    <location>
        <begin position="6"/>
        <end position="25"/>
    </location>
</feature>
<reference evidence="2 3" key="1">
    <citation type="submission" date="2013-01" db="EMBL/GenBank/DDBJ databases">
        <title>The Genome Sequence of Bacillus cereus TIAC219.</title>
        <authorList>
            <consortium name="The Broad Institute Genome Sequencing Platform"/>
            <consortium name="The Broad Institute Genome Sequencing Center for Infectious Disease"/>
            <person name="Feldgarden M."/>
            <person name="Van der Auwera G.A."/>
            <person name="Mahillon J."/>
            <person name="Duprez V."/>
            <person name="Timmery S."/>
            <person name="Mattelet C."/>
            <person name="Dierick K."/>
            <person name="Sun M."/>
            <person name="Yu Z."/>
            <person name="Zhu L."/>
            <person name="Hu X."/>
            <person name="Shank E.B."/>
            <person name="Swiecicka I."/>
            <person name="Hansen B.M."/>
            <person name="Andrup L."/>
            <person name="Walker B."/>
            <person name="Young S.K."/>
            <person name="Zeng Q."/>
            <person name="Gargeya S."/>
            <person name="Fitzgerald M."/>
            <person name="Haas B."/>
            <person name="Abouelleil A."/>
            <person name="Alvarado L."/>
            <person name="Arachchi H.M."/>
            <person name="Berlin A.M."/>
            <person name="Chapman S.B."/>
            <person name="Dewar J."/>
            <person name="Goldberg J."/>
            <person name="Griggs A."/>
            <person name="Gujja S."/>
            <person name="Hansen M."/>
            <person name="Howarth C."/>
            <person name="Imamovic A."/>
            <person name="Larimer J."/>
            <person name="McCowan C."/>
            <person name="Murphy C."/>
            <person name="Neiman D."/>
            <person name="Pearson M."/>
            <person name="Priest M."/>
            <person name="Roberts A."/>
            <person name="Saif S."/>
            <person name="Shea T."/>
            <person name="Sisk P."/>
            <person name="Sykes S."/>
            <person name="Wortman J."/>
            <person name="Nusbaum C."/>
            <person name="Birren B."/>
        </authorList>
    </citation>
    <scope>NUCLEOTIDE SEQUENCE [LARGE SCALE GENOMIC DNA]</scope>
    <source>
        <strain evidence="2 3">TIAC219</strain>
    </source>
</reference>
<comment type="caution">
    <text evidence="2">The sequence shown here is derived from an EMBL/GenBank/DDBJ whole genome shotgun (WGS) entry which is preliminary data.</text>
</comment>
<keyword evidence="1" id="KW-0812">Transmembrane</keyword>
<gene>
    <name evidence="2" type="ORF">IAY_06773</name>
</gene>
<accession>A0ABC9SP53</accession>